<dbReference type="RefSeq" id="WP_129347294.1">
    <property type="nucleotide sequence ID" value="NZ_CP012670.1"/>
</dbReference>
<proteinExistence type="predicted"/>
<feature type="transmembrane region" description="Helical" evidence="1">
    <location>
        <begin position="48"/>
        <end position="71"/>
    </location>
</feature>
<keyword evidence="1" id="KW-0812">Transmembrane</keyword>
<dbReference type="EMBL" id="CP012670">
    <property type="protein sequence ID" value="AUX22065.1"/>
    <property type="molecule type" value="Genomic_DNA"/>
</dbReference>
<sequence length="235" mass="24255">MDLRPFAHGVAGALGPALRSFFLTAAAMSLLALVLAASSYAVAADGSALRGALAAVVAVAVSAVLGFTLAWKRALGTGVLQVVRARRLGGMLVSAVFDRVLGVTGQAEAGARGGRLAQAVERVPLNDAAKRLRLAVIHRVQAAPQGGGARGYLRRRIEARLLGYVERLTLSRFRDEANQKGGIDLIKVRDEVAQAVDDLVADQIEGALLKMTLLLAGAAALASLGAAAGIQHLPV</sequence>
<dbReference type="AlphaFoldDB" id="A0A4P2PYT5"/>
<evidence type="ECO:0000256" key="1">
    <source>
        <dbReference type="SAM" id="Phobius"/>
    </source>
</evidence>
<dbReference type="Proteomes" id="UP000295781">
    <property type="component" value="Chromosome"/>
</dbReference>
<accession>A0A4P2PYT5</accession>
<keyword evidence="1" id="KW-0472">Membrane</keyword>
<dbReference type="OrthoDB" id="5513364at2"/>
<reference evidence="2 3" key="1">
    <citation type="submission" date="2015-09" db="EMBL/GenBank/DDBJ databases">
        <title>Sorangium comparison.</title>
        <authorList>
            <person name="Zaburannyi N."/>
            <person name="Bunk B."/>
            <person name="Overmann J."/>
            <person name="Mueller R."/>
        </authorList>
    </citation>
    <scope>NUCLEOTIDE SEQUENCE [LARGE SCALE GENOMIC DNA]</scope>
    <source>
        <strain evidence="2 3">So ceGT47</strain>
    </source>
</reference>
<feature type="transmembrane region" description="Helical" evidence="1">
    <location>
        <begin position="21"/>
        <end position="42"/>
    </location>
</feature>
<evidence type="ECO:0000313" key="2">
    <source>
        <dbReference type="EMBL" id="AUX22065.1"/>
    </source>
</evidence>
<protein>
    <submittedName>
        <fullName evidence="2">Uncharacterized protein</fullName>
    </submittedName>
</protein>
<organism evidence="2 3">
    <name type="scientific">Sorangium cellulosum</name>
    <name type="common">Polyangium cellulosum</name>
    <dbReference type="NCBI Taxonomy" id="56"/>
    <lineage>
        <taxon>Bacteria</taxon>
        <taxon>Pseudomonadati</taxon>
        <taxon>Myxococcota</taxon>
        <taxon>Polyangia</taxon>
        <taxon>Polyangiales</taxon>
        <taxon>Polyangiaceae</taxon>
        <taxon>Sorangium</taxon>
    </lineage>
</organism>
<gene>
    <name evidence="2" type="ORF">SOCEGT47_025660</name>
</gene>
<evidence type="ECO:0000313" key="3">
    <source>
        <dbReference type="Proteomes" id="UP000295781"/>
    </source>
</evidence>
<keyword evidence="1" id="KW-1133">Transmembrane helix</keyword>
<name>A0A4P2PYT5_SORCE</name>